<evidence type="ECO:0000313" key="4">
    <source>
        <dbReference type="Proteomes" id="UP000561077"/>
    </source>
</evidence>
<evidence type="ECO:0000313" key="3">
    <source>
        <dbReference type="Proteomes" id="UP000540490"/>
    </source>
</evidence>
<evidence type="ECO:0000313" key="2">
    <source>
        <dbReference type="EMBL" id="MBB2195563.1"/>
    </source>
</evidence>
<reference evidence="3 4" key="1">
    <citation type="submission" date="2020-04" db="EMBL/GenBank/DDBJ databases">
        <title>Description of novel Gluconacetobacter.</title>
        <authorList>
            <person name="Sombolestani A."/>
        </authorList>
    </citation>
    <scope>NUCLEOTIDE SEQUENCE [LARGE SCALE GENOMIC DNA]</scope>
    <source>
        <strain evidence="2 3">LMG 1728</strain>
        <strain evidence="1 4">LMG 1731</strain>
    </source>
</reference>
<dbReference type="AlphaFoldDB" id="A0A7W4IP98"/>
<dbReference type="Proteomes" id="UP000561077">
    <property type="component" value="Unassembled WGS sequence"/>
</dbReference>
<proteinExistence type="predicted"/>
<dbReference type="Proteomes" id="UP000540490">
    <property type="component" value="Unassembled WGS sequence"/>
</dbReference>
<accession>A0A7W4IP98</accession>
<name>A0A7W4IP98_9PROT</name>
<protein>
    <submittedName>
        <fullName evidence="1">Uncharacterized protein</fullName>
    </submittedName>
</protein>
<dbReference type="EMBL" id="JABEQO010000032">
    <property type="protein sequence ID" value="MBB2166429.1"/>
    <property type="molecule type" value="Genomic_DNA"/>
</dbReference>
<evidence type="ECO:0000313" key="1">
    <source>
        <dbReference type="EMBL" id="MBB2166429.1"/>
    </source>
</evidence>
<organism evidence="1 4">
    <name type="scientific">Gluconacetobacter dulcium</name>
    <dbReference type="NCBI Taxonomy" id="2729096"/>
    <lineage>
        <taxon>Bacteria</taxon>
        <taxon>Pseudomonadati</taxon>
        <taxon>Pseudomonadota</taxon>
        <taxon>Alphaproteobacteria</taxon>
        <taxon>Acetobacterales</taxon>
        <taxon>Acetobacteraceae</taxon>
        <taxon>Gluconacetobacter</taxon>
    </lineage>
</organism>
<dbReference type="RefSeq" id="WP_182975454.1">
    <property type="nucleotide sequence ID" value="NZ_JABEQN010000032.1"/>
</dbReference>
<gene>
    <name evidence="2" type="ORF">HLH25_18400</name>
    <name evidence="1" type="ORF">HLH26_18240</name>
</gene>
<dbReference type="EMBL" id="JABEQN010000032">
    <property type="protein sequence ID" value="MBB2195563.1"/>
    <property type="molecule type" value="Genomic_DNA"/>
</dbReference>
<comment type="caution">
    <text evidence="1">The sequence shown here is derived from an EMBL/GenBank/DDBJ whole genome shotgun (WGS) entry which is preliminary data.</text>
</comment>
<keyword evidence="3" id="KW-1185">Reference proteome</keyword>
<sequence>MAPQSLHLECDRRLPDGSCLIRTYPSERDRRHETNAVVVRVIEYRPDGIADAEPKHQAT</sequence>